<dbReference type="Pfam" id="PF01323">
    <property type="entry name" value="DSBA"/>
    <property type="match status" value="1"/>
</dbReference>
<gene>
    <name evidence="2" type="ORF">QQX03_01495</name>
</gene>
<keyword evidence="3" id="KW-1185">Reference proteome</keyword>
<sequence length="235" mass="24996">MKMESRTSSFLITAAIALIFGFAGSAAFNATGLGDERTKEYLLSNPEILPQMAEAYQRQEAERRLAGIAEQVMGNFPGAVLGNPEGSKVLVKFTDYNCGFCGASRPDIDRLIAEDPELKVVIREWPIFRGSEVASRMGLAAAKQGKFAEFHDAMFELAPATPESVEQAATQAGMDIERARVDMAGEDISTEIAKNNALAAQLGFGGTPSWVTSSSAFEGAVGYAALKDAVDNAGT</sequence>
<dbReference type="Pfam" id="PF18312">
    <property type="entry name" value="ScsC_N"/>
    <property type="match status" value="1"/>
</dbReference>
<dbReference type="CDD" id="cd03023">
    <property type="entry name" value="DsbA_Com1_like"/>
    <property type="match status" value="1"/>
</dbReference>
<organism evidence="2 3">
    <name type="scientific">Altererythrobacter rubellus</name>
    <dbReference type="NCBI Taxonomy" id="2173831"/>
    <lineage>
        <taxon>Bacteria</taxon>
        <taxon>Pseudomonadati</taxon>
        <taxon>Pseudomonadota</taxon>
        <taxon>Alphaproteobacteria</taxon>
        <taxon>Sphingomonadales</taxon>
        <taxon>Erythrobacteraceae</taxon>
        <taxon>Altererythrobacter</taxon>
    </lineage>
</organism>
<name>A0A9Y2B8J3_9SPHN</name>
<dbReference type="EMBL" id="CP127221">
    <property type="protein sequence ID" value="WIW95804.1"/>
    <property type="molecule type" value="Genomic_DNA"/>
</dbReference>
<evidence type="ECO:0000313" key="2">
    <source>
        <dbReference type="EMBL" id="WIW95804.1"/>
    </source>
</evidence>
<proteinExistence type="predicted"/>
<accession>A0A9Y2B8J3</accession>
<dbReference type="Gene3D" id="3.40.30.10">
    <property type="entry name" value="Glutaredoxin"/>
    <property type="match status" value="1"/>
</dbReference>
<evidence type="ECO:0000259" key="1">
    <source>
        <dbReference type="PROSITE" id="PS51352"/>
    </source>
</evidence>
<feature type="domain" description="Thioredoxin" evidence="1">
    <location>
        <begin position="43"/>
        <end position="235"/>
    </location>
</feature>
<reference evidence="2 3" key="1">
    <citation type="submission" date="2023-06" db="EMBL/GenBank/DDBJ databases">
        <title>Altererythrobacter rubellus NBRC 112769 genome.</title>
        <authorList>
            <person name="Zhang K."/>
        </authorList>
    </citation>
    <scope>NUCLEOTIDE SEQUENCE [LARGE SCALE GENOMIC DNA]</scope>
    <source>
        <strain evidence="2 3">NBRC 112769</strain>
    </source>
</reference>
<dbReference type="GO" id="GO:0016491">
    <property type="term" value="F:oxidoreductase activity"/>
    <property type="evidence" value="ECO:0007669"/>
    <property type="project" value="InterPro"/>
</dbReference>
<protein>
    <submittedName>
        <fullName evidence="2">DsbA family protein</fullName>
    </submittedName>
</protein>
<dbReference type="SUPFAM" id="SSF52833">
    <property type="entry name" value="Thioredoxin-like"/>
    <property type="match status" value="1"/>
</dbReference>
<dbReference type="KEGG" id="arue:QQX03_01495"/>
<dbReference type="PROSITE" id="PS51352">
    <property type="entry name" value="THIOREDOXIN_2"/>
    <property type="match status" value="1"/>
</dbReference>
<dbReference type="RefSeq" id="WP_285976117.1">
    <property type="nucleotide sequence ID" value="NZ_CP127221.1"/>
</dbReference>
<dbReference type="InterPro" id="IPR036249">
    <property type="entry name" value="Thioredoxin-like_sf"/>
</dbReference>
<dbReference type="AlphaFoldDB" id="A0A9Y2B8J3"/>
<dbReference type="InterPro" id="IPR001853">
    <property type="entry name" value="DSBA-like_thioredoxin_dom"/>
</dbReference>
<evidence type="ECO:0000313" key="3">
    <source>
        <dbReference type="Proteomes" id="UP001231445"/>
    </source>
</evidence>
<dbReference type="Proteomes" id="UP001231445">
    <property type="component" value="Chromosome"/>
</dbReference>
<dbReference type="InterPro" id="IPR041205">
    <property type="entry name" value="ScsC_N"/>
</dbReference>
<dbReference type="InterPro" id="IPR013766">
    <property type="entry name" value="Thioredoxin_domain"/>
</dbReference>